<dbReference type="EMBL" id="BSOH01000005">
    <property type="protein sequence ID" value="GLR16423.1"/>
    <property type="molecule type" value="Genomic_DNA"/>
</dbReference>
<name>A0AA37WD21_9BACT</name>
<dbReference type="CDD" id="cd06588">
    <property type="entry name" value="PhnB_like"/>
    <property type="match status" value="2"/>
</dbReference>
<dbReference type="Pfam" id="PF06983">
    <property type="entry name" value="3-dmu-9_3-mt"/>
    <property type="match status" value="2"/>
</dbReference>
<proteinExistence type="predicted"/>
<organism evidence="2 3">
    <name type="scientific">Portibacter lacus</name>
    <dbReference type="NCBI Taxonomy" id="1099794"/>
    <lineage>
        <taxon>Bacteria</taxon>
        <taxon>Pseudomonadati</taxon>
        <taxon>Bacteroidota</taxon>
        <taxon>Saprospiria</taxon>
        <taxon>Saprospirales</taxon>
        <taxon>Haliscomenobacteraceae</taxon>
        <taxon>Portibacter</taxon>
    </lineage>
</organism>
<dbReference type="Gene3D" id="3.30.720.110">
    <property type="match status" value="1"/>
</dbReference>
<dbReference type="Gene3D" id="3.10.180.10">
    <property type="entry name" value="2,3-Dihydroxybiphenyl 1,2-Dioxygenase, domain 1"/>
    <property type="match status" value="1"/>
</dbReference>
<evidence type="ECO:0000313" key="2">
    <source>
        <dbReference type="EMBL" id="GLR16423.1"/>
    </source>
</evidence>
<dbReference type="PANTHER" id="PTHR33990">
    <property type="entry name" value="PROTEIN YJDN-RELATED"/>
    <property type="match status" value="1"/>
</dbReference>
<reference evidence="2" key="1">
    <citation type="journal article" date="2014" name="Int. J. Syst. Evol. Microbiol.">
        <title>Complete genome sequence of Corynebacterium casei LMG S-19264T (=DSM 44701T), isolated from a smear-ripened cheese.</title>
        <authorList>
            <consortium name="US DOE Joint Genome Institute (JGI-PGF)"/>
            <person name="Walter F."/>
            <person name="Albersmeier A."/>
            <person name="Kalinowski J."/>
            <person name="Ruckert C."/>
        </authorList>
    </citation>
    <scope>NUCLEOTIDE SEQUENCE</scope>
    <source>
        <strain evidence="2">NBRC 108769</strain>
    </source>
</reference>
<dbReference type="RefSeq" id="WP_235293229.1">
    <property type="nucleotide sequence ID" value="NZ_BSOH01000005.1"/>
</dbReference>
<comment type="caution">
    <text evidence="2">The sequence shown here is derived from an EMBL/GenBank/DDBJ whole genome shotgun (WGS) entry which is preliminary data.</text>
</comment>
<dbReference type="InterPro" id="IPR028973">
    <property type="entry name" value="PhnB-like"/>
</dbReference>
<evidence type="ECO:0000259" key="1">
    <source>
        <dbReference type="Pfam" id="PF06983"/>
    </source>
</evidence>
<keyword evidence="3" id="KW-1185">Reference proteome</keyword>
<reference evidence="2" key="2">
    <citation type="submission" date="2023-01" db="EMBL/GenBank/DDBJ databases">
        <title>Draft genome sequence of Portibacter lacus strain NBRC 108769.</title>
        <authorList>
            <person name="Sun Q."/>
            <person name="Mori K."/>
        </authorList>
    </citation>
    <scope>NUCLEOTIDE SEQUENCE</scope>
    <source>
        <strain evidence="2">NBRC 108769</strain>
    </source>
</reference>
<evidence type="ECO:0000313" key="3">
    <source>
        <dbReference type="Proteomes" id="UP001156666"/>
    </source>
</evidence>
<dbReference type="Proteomes" id="UP001156666">
    <property type="component" value="Unassembled WGS sequence"/>
</dbReference>
<feature type="domain" description="PhnB-like" evidence="1">
    <location>
        <begin position="4"/>
        <end position="114"/>
    </location>
</feature>
<dbReference type="AlphaFoldDB" id="A0AA37WD21"/>
<dbReference type="InterPro" id="IPR029068">
    <property type="entry name" value="Glyas_Bleomycin-R_OHBP_Dase"/>
</dbReference>
<dbReference type="SUPFAM" id="SSF54593">
    <property type="entry name" value="Glyoxalase/Bleomycin resistance protein/Dihydroxybiphenyl dioxygenase"/>
    <property type="match status" value="2"/>
</dbReference>
<dbReference type="Gene3D" id="3.30.720.100">
    <property type="match status" value="1"/>
</dbReference>
<protein>
    <submittedName>
        <fullName evidence="2">VOC family protein</fullName>
    </submittedName>
</protein>
<feature type="domain" description="PhnB-like" evidence="1">
    <location>
        <begin position="124"/>
        <end position="244"/>
    </location>
</feature>
<sequence>MKSEIIPCLWFDGQAKAASSFYASVFNHAEILSSSDVITQLSISRRTYHLLDGGPMFKLNDSISLYVYCGSDAEIERLYPLLMEGGSVIMPLGSYGWCRKYAMVKDQFGVIWQLDVDPINNYQNIVPTFLFANEQRSLINEAMSFYQSVFPNSMTLMEVPYPADSPMEEGSVLFGQYKLNGNIFNAMSSSEEQKFKFNEAFSFVVQCDTQEEIDKFWDALISDGGSPSQCGWLKDKYGISWQIVPAILEKLMSDPDKAPYAMKAFLKMNKFVIADLEE</sequence>
<accession>A0AA37WD21</accession>
<gene>
    <name evidence="2" type="ORF">GCM10007940_10380</name>
</gene>